<dbReference type="Gene3D" id="2.40.420.20">
    <property type="match status" value="1"/>
</dbReference>
<dbReference type="InterPro" id="IPR058647">
    <property type="entry name" value="BSH_CzcB-like"/>
</dbReference>
<evidence type="ECO:0000259" key="4">
    <source>
        <dbReference type="Pfam" id="PF25954"/>
    </source>
</evidence>
<dbReference type="Gene3D" id="2.40.30.170">
    <property type="match status" value="1"/>
</dbReference>
<dbReference type="Gene3D" id="2.40.50.100">
    <property type="match status" value="1"/>
</dbReference>
<dbReference type="InterPro" id="IPR006143">
    <property type="entry name" value="RND_pump_MFP"/>
</dbReference>
<feature type="signal peptide" evidence="3">
    <location>
        <begin position="1"/>
        <end position="30"/>
    </location>
</feature>
<gene>
    <name evidence="6" type="ORF">SM757_32565</name>
</gene>
<dbReference type="InterPro" id="IPR058792">
    <property type="entry name" value="Beta-barrel_RND_2"/>
</dbReference>
<comment type="similarity">
    <text evidence="1">Belongs to the membrane fusion protein (MFP) (TC 8.A.1) family.</text>
</comment>
<feature type="domain" description="CzcB-like barrel-sandwich hybrid" evidence="5">
    <location>
        <begin position="81"/>
        <end position="225"/>
    </location>
</feature>
<dbReference type="InterPro" id="IPR051909">
    <property type="entry name" value="MFP_Cation_Efflux"/>
</dbReference>
<keyword evidence="2" id="KW-0813">Transport</keyword>
<keyword evidence="3" id="KW-0732">Signal</keyword>
<organism evidence="6 7">
    <name type="scientific">Azohydromonas lata</name>
    <dbReference type="NCBI Taxonomy" id="45677"/>
    <lineage>
        <taxon>Bacteria</taxon>
        <taxon>Pseudomonadati</taxon>
        <taxon>Pseudomonadota</taxon>
        <taxon>Betaproteobacteria</taxon>
        <taxon>Burkholderiales</taxon>
        <taxon>Sphaerotilaceae</taxon>
        <taxon>Azohydromonas</taxon>
    </lineage>
</organism>
<dbReference type="Pfam" id="PF25973">
    <property type="entry name" value="BSH_CzcB"/>
    <property type="match status" value="1"/>
</dbReference>
<keyword evidence="7" id="KW-1185">Reference proteome</keyword>
<evidence type="ECO:0000259" key="5">
    <source>
        <dbReference type="Pfam" id="PF25973"/>
    </source>
</evidence>
<name>A0ABU5IQZ6_9BURK</name>
<accession>A0ABU5IQZ6</accession>
<dbReference type="RefSeq" id="WP_322468516.1">
    <property type="nucleotide sequence ID" value="NZ_JAXOJX010000107.1"/>
</dbReference>
<dbReference type="NCBIfam" id="TIGR01730">
    <property type="entry name" value="RND_mfp"/>
    <property type="match status" value="1"/>
</dbReference>
<evidence type="ECO:0000313" key="7">
    <source>
        <dbReference type="Proteomes" id="UP001293718"/>
    </source>
</evidence>
<protein>
    <submittedName>
        <fullName evidence="6">Efflux RND transporter periplasmic adaptor subunit</fullName>
    </submittedName>
</protein>
<dbReference type="EMBL" id="JAXOJX010000107">
    <property type="protein sequence ID" value="MDZ5461318.1"/>
    <property type="molecule type" value="Genomic_DNA"/>
</dbReference>
<dbReference type="PANTHER" id="PTHR30097">
    <property type="entry name" value="CATION EFFLUX SYSTEM PROTEIN CUSB"/>
    <property type="match status" value="1"/>
</dbReference>
<comment type="caution">
    <text evidence="6">The sequence shown here is derived from an EMBL/GenBank/DDBJ whole genome shotgun (WGS) entry which is preliminary data.</text>
</comment>
<feature type="domain" description="CusB-like beta-barrel" evidence="4">
    <location>
        <begin position="230"/>
        <end position="306"/>
    </location>
</feature>
<dbReference type="Gene3D" id="1.10.287.470">
    <property type="entry name" value="Helix hairpin bin"/>
    <property type="match status" value="1"/>
</dbReference>
<reference evidence="6 7" key="1">
    <citation type="submission" date="2023-11" db="EMBL/GenBank/DDBJ databases">
        <title>Draft genome of Azohydromonas lata strain H1 (DSM1123), a polyhydroxyalkanoate producer.</title>
        <authorList>
            <person name="Traversa D."/>
            <person name="D'Addabbo P."/>
            <person name="Pazzani C."/>
            <person name="Manzari C."/>
            <person name="Chiara M."/>
            <person name="Scrascia M."/>
        </authorList>
    </citation>
    <scope>NUCLEOTIDE SEQUENCE [LARGE SCALE GENOMIC DNA]</scope>
    <source>
        <strain evidence="6 7">H1</strain>
    </source>
</reference>
<dbReference type="SUPFAM" id="SSF111369">
    <property type="entry name" value="HlyD-like secretion proteins"/>
    <property type="match status" value="1"/>
</dbReference>
<evidence type="ECO:0000256" key="2">
    <source>
        <dbReference type="ARBA" id="ARBA00022448"/>
    </source>
</evidence>
<evidence type="ECO:0000313" key="6">
    <source>
        <dbReference type="EMBL" id="MDZ5461318.1"/>
    </source>
</evidence>
<dbReference type="Proteomes" id="UP001293718">
    <property type="component" value="Unassembled WGS sequence"/>
</dbReference>
<dbReference type="PANTHER" id="PTHR30097:SF16">
    <property type="entry name" value="CATION EFFLUX SYSTEM (CZCB-LIKE)"/>
    <property type="match status" value="1"/>
</dbReference>
<dbReference type="Pfam" id="PF25954">
    <property type="entry name" value="Beta-barrel_RND_2"/>
    <property type="match status" value="1"/>
</dbReference>
<feature type="chain" id="PRO_5046747373" evidence="3">
    <location>
        <begin position="31"/>
        <end position="378"/>
    </location>
</feature>
<sequence>MTPPFPTSPRALACALALCALLAAGCTKHEAPQAEPEPTVAGAVVSFPGEKDPTGIRVVEVSADAERNLTVPGRLAWDEDRTARVWAPYGGRIERLRATVGQAVKRGDALAELSSGDIGQAQADFHKAEADLRLARSAAERARELGTAGVIAGKEVQQAEADMARAQAEDARTRARLAQYGVGVQSVTQSFSLAAPLAGVVVERNTNPGTEVRPDVQGPPLFVISDPTSLWATLDVDETLLAPFKPGAQVQLRVAAWPDERFPATVVNVGEAVDAQTRTVKVRVRVANPERKLKAEMYVNADIRQASVQPQVPADAVFLRGSQSFAFVQQAPGRYERREVQVRTAGPQSVTVLSGLKGGERVVVGGGLYLNQLMDAAK</sequence>
<proteinExistence type="inferred from homology"/>
<evidence type="ECO:0000256" key="3">
    <source>
        <dbReference type="SAM" id="SignalP"/>
    </source>
</evidence>
<evidence type="ECO:0000256" key="1">
    <source>
        <dbReference type="ARBA" id="ARBA00009477"/>
    </source>
</evidence>